<sequence length="276" mass="29432">MRPAGRCGAVLSARRVRAYPGGMGELPETFDDAFRSSARSEWLRREFPRLLDPELPPEVEPFSFVPASGLAEIASAVRVGPGDLLVDLACGRGGPGMWVARRVGAALCGVDGSSVAVAAATDRRDAFGLGSRARFAQGDLAATGLADGAADAVMCVDALQFAPDRDLVARELRRVLRPGGRLVLTCWEARLLGDACVVERFATLRCGEVLRAAGFADVEVVERPAWEERRRAVYDAALALGPSEDVGLSMIQAEGRDALQEMPLTRRVLVTATNPT</sequence>
<proteinExistence type="predicted"/>
<dbReference type="AlphaFoldDB" id="A0A495W1I0"/>
<dbReference type="InterPro" id="IPR013216">
    <property type="entry name" value="Methyltransf_11"/>
</dbReference>
<protein>
    <submittedName>
        <fullName evidence="3">Methyltransferase family protein</fullName>
    </submittedName>
</protein>
<comment type="caution">
    <text evidence="3">The sequence shown here is derived from an EMBL/GenBank/DDBJ whole genome shotgun (WGS) entry which is preliminary data.</text>
</comment>
<dbReference type="InterPro" id="IPR029063">
    <property type="entry name" value="SAM-dependent_MTases_sf"/>
</dbReference>
<dbReference type="PANTHER" id="PTHR44068:SF11">
    <property type="entry name" value="GERANYL DIPHOSPHATE 2-C-METHYLTRANSFERASE"/>
    <property type="match status" value="1"/>
</dbReference>
<dbReference type="Proteomes" id="UP000282084">
    <property type="component" value="Unassembled WGS sequence"/>
</dbReference>
<dbReference type="InterPro" id="IPR050447">
    <property type="entry name" value="Erg6_SMT_methyltransf"/>
</dbReference>
<feature type="domain" description="Methyltransferase type 11" evidence="2">
    <location>
        <begin position="86"/>
        <end position="184"/>
    </location>
</feature>
<gene>
    <name evidence="3" type="ORF">C8E97_2297</name>
</gene>
<dbReference type="GO" id="GO:0032259">
    <property type="term" value="P:methylation"/>
    <property type="evidence" value="ECO:0007669"/>
    <property type="project" value="UniProtKB-KW"/>
</dbReference>
<evidence type="ECO:0000259" key="2">
    <source>
        <dbReference type="Pfam" id="PF08241"/>
    </source>
</evidence>
<dbReference type="CDD" id="cd02440">
    <property type="entry name" value="AdoMet_MTases"/>
    <property type="match status" value="1"/>
</dbReference>
<keyword evidence="4" id="KW-1185">Reference proteome</keyword>
<dbReference type="Gene3D" id="3.40.50.150">
    <property type="entry name" value="Vaccinia Virus protein VP39"/>
    <property type="match status" value="1"/>
</dbReference>
<evidence type="ECO:0000313" key="4">
    <source>
        <dbReference type="Proteomes" id="UP000282084"/>
    </source>
</evidence>
<keyword evidence="3" id="KW-0489">Methyltransferase</keyword>
<evidence type="ECO:0000313" key="3">
    <source>
        <dbReference type="EMBL" id="RKT53718.1"/>
    </source>
</evidence>
<reference evidence="3 4" key="1">
    <citation type="submission" date="2018-10" db="EMBL/GenBank/DDBJ databases">
        <title>Sequencing the genomes of 1000 actinobacteria strains.</title>
        <authorList>
            <person name="Klenk H.-P."/>
        </authorList>
    </citation>
    <scope>NUCLEOTIDE SEQUENCE [LARGE SCALE GENOMIC DNA]</scope>
    <source>
        <strain evidence="3 4">DSM 43800</strain>
    </source>
</reference>
<dbReference type="PANTHER" id="PTHR44068">
    <property type="entry name" value="ZGC:194242"/>
    <property type="match status" value="1"/>
</dbReference>
<dbReference type="Pfam" id="PF08241">
    <property type="entry name" value="Methyltransf_11"/>
    <property type="match status" value="1"/>
</dbReference>
<accession>A0A495W1I0</accession>
<evidence type="ECO:0000256" key="1">
    <source>
        <dbReference type="ARBA" id="ARBA00022679"/>
    </source>
</evidence>
<keyword evidence="1 3" id="KW-0808">Transferase</keyword>
<dbReference type="GO" id="GO:0008757">
    <property type="term" value="F:S-adenosylmethionine-dependent methyltransferase activity"/>
    <property type="evidence" value="ECO:0007669"/>
    <property type="project" value="InterPro"/>
</dbReference>
<dbReference type="SUPFAM" id="SSF53335">
    <property type="entry name" value="S-adenosyl-L-methionine-dependent methyltransferases"/>
    <property type="match status" value="1"/>
</dbReference>
<name>A0A495W1I0_9PSEU</name>
<organism evidence="3 4">
    <name type="scientific">Saccharothrix australiensis</name>
    <dbReference type="NCBI Taxonomy" id="2072"/>
    <lineage>
        <taxon>Bacteria</taxon>
        <taxon>Bacillati</taxon>
        <taxon>Actinomycetota</taxon>
        <taxon>Actinomycetes</taxon>
        <taxon>Pseudonocardiales</taxon>
        <taxon>Pseudonocardiaceae</taxon>
        <taxon>Saccharothrix</taxon>
    </lineage>
</organism>
<dbReference type="EMBL" id="RBXO01000001">
    <property type="protein sequence ID" value="RKT53718.1"/>
    <property type="molecule type" value="Genomic_DNA"/>
</dbReference>